<dbReference type="Pfam" id="PF00026">
    <property type="entry name" value="Asp"/>
    <property type="match status" value="1"/>
</dbReference>
<name>A0AAD1U8H3_EUPCR</name>
<reference evidence="3" key="1">
    <citation type="submission" date="2023-07" db="EMBL/GenBank/DDBJ databases">
        <authorList>
            <consortium name="AG Swart"/>
            <person name="Singh M."/>
            <person name="Singh A."/>
            <person name="Seah K."/>
            <person name="Emmerich C."/>
        </authorList>
    </citation>
    <scope>NUCLEOTIDE SEQUENCE</scope>
    <source>
        <strain evidence="3">DP1</strain>
    </source>
</reference>
<organism evidence="3 4">
    <name type="scientific">Euplotes crassus</name>
    <dbReference type="NCBI Taxonomy" id="5936"/>
    <lineage>
        <taxon>Eukaryota</taxon>
        <taxon>Sar</taxon>
        <taxon>Alveolata</taxon>
        <taxon>Ciliophora</taxon>
        <taxon>Intramacronucleata</taxon>
        <taxon>Spirotrichea</taxon>
        <taxon>Hypotrichia</taxon>
        <taxon>Euplotida</taxon>
        <taxon>Euplotidae</taxon>
        <taxon>Moneuplotes</taxon>
    </lineage>
</organism>
<dbReference type="Proteomes" id="UP001295684">
    <property type="component" value="Unassembled WGS sequence"/>
</dbReference>
<accession>A0AAD1U8H3</accession>
<keyword evidence="1" id="KW-0812">Transmembrane</keyword>
<evidence type="ECO:0000259" key="2">
    <source>
        <dbReference type="PROSITE" id="PS51767"/>
    </source>
</evidence>
<keyword evidence="1" id="KW-1133">Transmembrane helix</keyword>
<feature type="transmembrane region" description="Helical" evidence="1">
    <location>
        <begin position="128"/>
        <end position="151"/>
    </location>
</feature>
<dbReference type="AlphaFoldDB" id="A0AAD1U8H3"/>
<protein>
    <recommendedName>
        <fullName evidence="2">Peptidase A1 domain-containing protein</fullName>
    </recommendedName>
</protein>
<evidence type="ECO:0000313" key="3">
    <source>
        <dbReference type="EMBL" id="CAI2364041.1"/>
    </source>
</evidence>
<dbReference type="Gene3D" id="2.40.70.10">
    <property type="entry name" value="Acid Proteases"/>
    <property type="match status" value="1"/>
</dbReference>
<proteinExistence type="predicted"/>
<dbReference type="SUPFAM" id="SSF50630">
    <property type="entry name" value="Acid proteases"/>
    <property type="match status" value="1"/>
</dbReference>
<dbReference type="PROSITE" id="PS51767">
    <property type="entry name" value="PEPTIDASE_A1"/>
    <property type="match status" value="1"/>
</dbReference>
<keyword evidence="1" id="KW-0472">Membrane</keyword>
<comment type="caution">
    <text evidence="3">The sequence shown here is derived from an EMBL/GenBank/DDBJ whole genome shotgun (WGS) entry which is preliminary data.</text>
</comment>
<evidence type="ECO:0000313" key="4">
    <source>
        <dbReference type="Proteomes" id="UP001295684"/>
    </source>
</evidence>
<dbReference type="InterPro" id="IPR033121">
    <property type="entry name" value="PEPTIDASE_A1"/>
</dbReference>
<dbReference type="EMBL" id="CAMPGE010005192">
    <property type="protein sequence ID" value="CAI2364041.1"/>
    <property type="molecule type" value="Genomic_DNA"/>
</dbReference>
<keyword evidence="4" id="KW-1185">Reference proteome</keyword>
<feature type="domain" description="Peptidase A1" evidence="2">
    <location>
        <begin position="1"/>
        <end position="105"/>
    </location>
</feature>
<dbReference type="InterPro" id="IPR021109">
    <property type="entry name" value="Peptidase_aspartic_dom_sf"/>
</dbReference>
<gene>
    <name evidence="3" type="ORF">ECRASSUSDP1_LOCUS5381</name>
</gene>
<evidence type="ECO:0000256" key="1">
    <source>
        <dbReference type="SAM" id="Phobius"/>
    </source>
</evidence>
<sequence length="220" mass="25377">MQSNMFKSFLKMATQKCTVGKFGVYYGCYCNSTYDFDPLYFHLGDYEYEAVPHSYIATTYKNGEKFCYFQVEEKNIVKGSVILGDAFLRNYYVYHDVANGRMGLYGNHMPYKASLVALPSPGFEGNTLVIILIVLGAICGFCLCMVCSWYICCNSRSPVPELQQNIPLLKEGADLSDKYIYRKHQTFIRQDDDDLAPPRPANLRQIQSEDREMFHFNRRL</sequence>